<gene>
    <name evidence="1" type="ORF">BCR44DRAFT_1432496</name>
</gene>
<dbReference type="AlphaFoldDB" id="A0A1Y2HP16"/>
<sequence length="174" mass="18386">MQRFTDVSQSGLPTNGGATFLTNVPNPPFGQSIDPDSPLYPLPSTFSIRSHTNSNDLLGTLTLHQNGSCSTSSLTAGSSETATELSGCVWTWTKHFPVSASAASSPSQSAAGGYLALSPAQATDVAVWAIPTLTEDYPSSRFWIRRVWPSPATDDSVKEGVLPATAGMLVRKRN</sequence>
<evidence type="ECO:0000313" key="2">
    <source>
        <dbReference type="Proteomes" id="UP000193411"/>
    </source>
</evidence>
<keyword evidence="2" id="KW-1185">Reference proteome</keyword>
<dbReference type="EMBL" id="MCFL01000017">
    <property type="protein sequence ID" value="ORZ36336.1"/>
    <property type="molecule type" value="Genomic_DNA"/>
</dbReference>
<accession>A0A1Y2HP16</accession>
<evidence type="ECO:0000313" key="1">
    <source>
        <dbReference type="EMBL" id="ORZ36336.1"/>
    </source>
</evidence>
<comment type="caution">
    <text evidence="1">The sequence shown here is derived from an EMBL/GenBank/DDBJ whole genome shotgun (WGS) entry which is preliminary data.</text>
</comment>
<dbReference type="Proteomes" id="UP000193411">
    <property type="component" value="Unassembled WGS sequence"/>
</dbReference>
<proteinExistence type="predicted"/>
<name>A0A1Y2HP16_9FUNG</name>
<organism evidence="1 2">
    <name type="scientific">Catenaria anguillulae PL171</name>
    <dbReference type="NCBI Taxonomy" id="765915"/>
    <lineage>
        <taxon>Eukaryota</taxon>
        <taxon>Fungi</taxon>
        <taxon>Fungi incertae sedis</taxon>
        <taxon>Blastocladiomycota</taxon>
        <taxon>Blastocladiomycetes</taxon>
        <taxon>Blastocladiales</taxon>
        <taxon>Catenariaceae</taxon>
        <taxon>Catenaria</taxon>
    </lineage>
</organism>
<protein>
    <submittedName>
        <fullName evidence="1">Uncharacterized protein</fullName>
    </submittedName>
</protein>
<reference evidence="1 2" key="1">
    <citation type="submission" date="2016-07" db="EMBL/GenBank/DDBJ databases">
        <title>Pervasive Adenine N6-methylation of Active Genes in Fungi.</title>
        <authorList>
            <consortium name="DOE Joint Genome Institute"/>
            <person name="Mondo S.J."/>
            <person name="Dannebaum R.O."/>
            <person name="Kuo R.C."/>
            <person name="Labutti K."/>
            <person name="Haridas S."/>
            <person name="Kuo A."/>
            <person name="Salamov A."/>
            <person name="Ahrendt S.R."/>
            <person name="Lipzen A."/>
            <person name="Sullivan W."/>
            <person name="Andreopoulos W.B."/>
            <person name="Clum A."/>
            <person name="Lindquist E."/>
            <person name="Daum C."/>
            <person name="Ramamoorthy G.K."/>
            <person name="Gryganskyi A."/>
            <person name="Culley D."/>
            <person name="Magnuson J.K."/>
            <person name="James T.Y."/>
            <person name="O'Malley M.A."/>
            <person name="Stajich J.E."/>
            <person name="Spatafora J.W."/>
            <person name="Visel A."/>
            <person name="Grigoriev I.V."/>
        </authorList>
    </citation>
    <scope>NUCLEOTIDE SEQUENCE [LARGE SCALE GENOMIC DNA]</scope>
    <source>
        <strain evidence="1 2">PL171</strain>
    </source>
</reference>